<gene>
    <name evidence="1" type="ORF">S12H4_59140</name>
</gene>
<reference evidence="1" key="1">
    <citation type="journal article" date="2014" name="Front. Microbiol.">
        <title>High frequency of phylogenetically diverse reductive dehalogenase-homologous genes in deep subseafloor sedimentary metagenomes.</title>
        <authorList>
            <person name="Kawai M."/>
            <person name="Futagami T."/>
            <person name="Toyoda A."/>
            <person name="Takaki Y."/>
            <person name="Nishi S."/>
            <person name="Hori S."/>
            <person name="Arai W."/>
            <person name="Tsubouchi T."/>
            <person name="Morono Y."/>
            <person name="Uchiyama I."/>
            <person name="Ito T."/>
            <person name="Fujiyama A."/>
            <person name="Inagaki F."/>
            <person name="Takami H."/>
        </authorList>
    </citation>
    <scope>NUCLEOTIDE SEQUENCE</scope>
    <source>
        <strain evidence="1">Expedition CK06-06</strain>
    </source>
</reference>
<name>X1V1H5_9ZZZZ</name>
<sequence length="139" mass="15953">MVAMEIAKREEQINYPYENTFEAGIMAENIYCRPDILNPICEDKWNIIEVKSSTSVKDVNIDDVSFQRFCCKKAGLKIGKCFLMYINNQYTKDGDIDPEQLFIIEDISDAVEERSAGVEERVLNLLEVISNKAYPEVTI</sequence>
<organism evidence="1">
    <name type="scientific">marine sediment metagenome</name>
    <dbReference type="NCBI Taxonomy" id="412755"/>
    <lineage>
        <taxon>unclassified sequences</taxon>
        <taxon>metagenomes</taxon>
        <taxon>ecological metagenomes</taxon>
    </lineage>
</organism>
<evidence type="ECO:0008006" key="2">
    <source>
        <dbReference type="Google" id="ProtNLM"/>
    </source>
</evidence>
<proteinExistence type="predicted"/>
<dbReference type="EMBL" id="BARW01038565">
    <property type="protein sequence ID" value="GAJ23539.1"/>
    <property type="molecule type" value="Genomic_DNA"/>
</dbReference>
<evidence type="ECO:0000313" key="1">
    <source>
        <dbReference type="EMBL" id="GAJ23539.1"/>
    </source>
</evidence>
<protein>
    <recommendedName>
        <fullName evidence="2">YqaJ viral recombinase domain-containing protein</fullName>
    </recommendedName>
</protein>
<comment type="caution">
    <text evidence="1">The sequence shown here is derived from an EMBL/GenBank/DDBJ whole genome shotgun (WGS) entry which is preliminary data.</text>
</comment>
<feature type="non-terminal residue" evidence="1">
    <location>
        <position position="139"/>
    </location>
</feature>
<dbReference type="AlphaFoldDB" id="X1V1H5"/>
<accession>X1V1H5</accession>